<comment type="caution">
    <text evidence="3">The sequence shown here is derived from an EMBL/GenBank/DDBJ whole genome shotgun (WGS) entry which is preliminary data.</text>
</comment>
<organism evidence="3 4">
    <name type="scientific">Taibaiella chishuiensis</name>
    <dbReference type="NCBI Taxonomy" id="1434707"/>
    <lineage>
        <taxon>Bacteria</taxon>
        <taxon>Pseudomonadati</taxon>
        <taxon>Bacteroidota</taxon>
        <taxon>Chitinophagia</taxon>
        <taxon>Chitinophagales</taxon>
        <taxon>Chitinophagaceae</taxon>
        <taxon>Taibaiella</taxon>
    </lineage>
</organism>
<feature type="signal peptide" evidence="1">
    <location>
        <begin position="1"/>
        <end position="17"/>
    </location>
</feature>
<feature type="chain" id="PRO_5015170790" evidence="1">
    <location>
        <begin position="18"/>
        <end position="702"/>
    </location>
</feature>
<dbReference type="InterPro" id="IPR026444">
    <property type="entry name" value="Secre_tail"/>
</dbReference>
<dbReference type="OrthoDB" id="9765926at2"/>
<proteinExistence type="predicted"/>
<dbReference type="EMBL" id="PYGD01000008">
    <property type="protein sequence ID" value="PSK90380.1"/>
    <property type="molecule type" value="Genomic_DNA"/>
</dbReference>
<dbReference type="PANTHER" id="PTHR35580">
    <property type="entry name" value="CELL SURFACE GLYCOPROTEIN (S-LAYER PROTEIN)-LIKE PROTEIN"/>
    <property type="match status" value="1"/>
</dbReference>
<keyword evidence="1" id="KW-0732">Signal</keyword>
<dbReference type="SUPFAM" id="SSF63829">
    <property type="entry name" value="Calcium-dependent phosphotriesterase"/>
    <property type="match status" value="1"/>
</dbReference>
<dbReference type="Pfam" id="PF18962">
    <property type="entry name" value="Por_Secre_tail"/>
    <property type="match status" value="1"/>
</dbReference>
<evidence type="ECO:0000313" key="4">
    <source>
        <dbReference type="Proteomes" id="UP000240572"/>
    </source>
</evidence>
<accession>A0A2P8CZJ0</accession>
<evidence type="ECO:0000313" key="3">
    <source>
        <dbReference type="EMBL" id="PSK90380.1"/>
    </source>
</evidence>
<evidence type="ECO:0000259" key="2">
    <source>
        <dbReference type="Pfam" id="PF18962"/>
    </source>
</evidence>
<evidence type="ECO:0000256" key="1">
    <source>
        <dbReference type="SAM" id="SignalP"/>
    </source>
</evidence>
<dbReference type="PANTHER" id="PTHR35580:SF1">
    <property type="entry name" value="PHYTASE-LIKE DOMAIN-CONTAINING PROTEIN"/>
    <property type="match status" value="1"/>
</dbReference>
<dbReference type="Gene3D" id="2.60.40.10">
    <property type="entry name" value="Immunoglobulins"/>
    <property type="match status" value="1"/>
</dbReference>
<dbReference type="Pfam" id="PF06739">
    <property type="entry name" value="SBBP"/>
    <property type="match status" value="2"/>
</dbReference>
<dbReference type="RefSeq" id="WP_106524256.1">
    <property type="nucleotide sequence ID" value="NZ_PYGD01000008.1"/>
</dbReference>
<keyword evidence="4" id="KW-1185">Reference proteome</keyword>
<protein>
    <submittedName>
        <fullName evidence="3">Putative secreted protein (Por secretion system target)</fullName>
    </submittedName>
</protein>
<dbReference type="InterPro" id="IPR052918">
    <property type="entry name" value="Motility_Chemotaxis_Reg"/>
</dbReference>
<dbReference type="Proteomes" id="UP000240572">
    <property type="component" value="Unassembled WGS sequence"/>
</dbReference>
<feature type="domain" description="Secretion system C-terminal sorting" evidence="2">
    <location>
        <begin position="633"/>
        <end position="692"/>
    </location>
</feature>
<reference evidence="3 4" key="1">
    <citation type="submission" date="2018-03" db="EMBL/GenBank/DDBJ databases">
        <title>Genomic Encyclopedia of Type Strains, Phase III (KMG-III): the genomes of soil and plant-associated and newly described type strains.</title>
        <authorList>
            <person name="Whitman W."/>
        </authorList>
    </citation>
    <scope>NUCLEOTIDE SEQUENCE [LARGE SCALE GENOMIC DNA]</scope>
    <source>
        <strain evidence="3 4">CGMCC 1.12700</strain>
    </source>
</reference>
<dbReference type="NCBIfam" id="TIGR04183">
    <property type="entry name" value="Por_Secre_tail"/>
    <property type="match status" value="1"/>
</dbReference>
<name>A0A2P8CZJ0_9BACT</name>
<sequence>MKSRNLCLCLVTGLCLAAPGSPARAQNAVFNWARQLSGNYQDEAGVGNGIAIDADRNTYTVGSFSGNIDFDPSPSVYTMSSAGGIYFNAFITKLDVQGHFVWARQMGGTSGTEGNAIALDGDNNVYTTGYFQGTADFNPDPAVTYNLSIPGNDAGIFISKLDADGSFVWAKQIGDGGWDVGASMATDAAGNIYVSGQFDGTVDFDPGPGTTALTAAGSNDVFIIKLNPAGNLVWAKQIGGANGSIENKAITIDKRGNVITTGTFSGTLDFNPGAAVTNLSSSGWGSIYISKLDENGNFIFARKIGGANTSSGNAIALDQYDNILTAGFFSATVDFDPGPGVSNLSTMGGGFDFDVFISKIDSTGNYVWAKQIGGTSFEDCKAIGVDGKGNIYATGYFSGTTDFDPGPASFPLIAAGSDVYLAKLDSTGTFLWAKQIAESTNADYSAFGKGLVLDASQNIYTTGAFGGVMDFDPGPGNVQLNAGPLYSDDIFIHKMMCADTSSSTLHVTTEACSPYVLNGRAYTTSGTYTQVIPNAAGCDSTITLHLEIGNNLNITITNNNLVLQASASYSSYQWLKNNTAITGATAATYTVTTNGAYSLAATNSTGCTDTSNVLQIGNGTGINDIQPGALVKIYPNPASSRIYVTAPLTTDLILTSIEGKVLQEARATKTLDLSRMATGIYFLKVTDQAGNLLRIEKIVKEK</sequence>
<gene>
    <name evidence="3" type="ORF">B0I18_108110</name>
</gene>
<dbReference type="InterPro" id="IPR013783">
    <property type="entry name" value="Ig-like_fold"/>
</dbReference>
<dbReference type="AlphaFoldDB" id="A0A2P8CZJ0"/>
<dbReference type="InterPro" id="IPR010620">
    <property type="entry name" value="SBBP_repeat"/>
</dbReference>